<dbReference type="GO" id="GO:0005840">
    <property type="term" value="C:ribosome"/>
    <property type="evidence" value="ECO:0007669"/>
    <property type="project" value="UniProtKB-KW"/>
</dbReference>
<dbReference type="Proteomes" id="UP000036403">
    <property type="component" value="Unassembled WGS sequence"/>
</dbReference>
<keyword evidence="1" id="KW-0175">Coiled coil</keyword>
<evidence type="ECO:0000313" key="4">
    <source>
        <dbReference type="Proteomes" id="UP000036403"/>
    </source>
</evidence>
<dbReference type="SUPFAM" id="SSF161270">
    <property type="entry name" value="PspA lactotransferrin-binding region"/>
    <property type="match status" value="1"/>
</dbReference>
<comment type="caution">
    <text evidence="3">The sequence shown here is derived from an EMBL/GenBank/DDBJ whole genome shotgun (WGS) entry which is preliminary data.</text>
</comment>
<feature type="region of interest" description="Disordered" evidence="2">
    <location>
        <begin position="1"/>
        <end position="43"/>
    </location>
</feature>
<evidence type="ECO:0000256" key="1">
    <source>
        <dbReference type="SAM" id="Coils"/>
    </source>
</evidence>
<proteinExistence type="predicted"/>
<feature type="coiled-coil region" evidence="1">
    <location>
        <begin position="104"/>
        <end position="131"/>
    </location>
</feature>
<reference evidence="3 4" key="1">
    <citation type="submission" date="2015-04" db="EMBL/GenBank/DDBJ databases">
        <title>Lasius niger genome sequencing.</title>
        <authorList>
            <person name="Konorov E.A."/>
            <person name="Nikitin M.A."/>
            <person name="Kirill M.V."/>
            <person name="Chang P."/>
        </authorList>
    </citation>
    <scope>NUCLEOTIDE SEQUENCE [LARGE SCALE GENOMIC DNA]</scope>
    <source>
        <tissue evidence="3">Whole</tissue>
    </source>
</reference>
<evidence type="ECO:0000256" key="2">
    <source>
        <dbReference type="SAM" id="MobiDB-lite"/>
    </source>
</evidence>
<protein>
    <submittedName>
        <fullName evidence="3">Sigma 54 modulation protein ribosomal protein s30ea</fullName>
    </submittedName>
</protein>
<dbReference type="AlphaFoldDB" id="A0A0J7MY66"/>
<keyword evidence="3" id="KW-0689">Ribosomal protein</keyword>
<dbReference type="EMBL" id="LBMM01014024">
    <property type="protein sequence ID" value="KMQ85370.1"/>
    <property type="molecule type" value="Genomic_DNA"/>
</dbReference>
<dbReference type="PaxDb" id="67767-A0A0J7MY66"/>
<name>A0A0J7MY66_LASNI</name>
<sequence>MDKTVTEVITPGGRPGTSLENPPSTEVGVTDSRGGQPLFEVNPSSGNLLSSRVAYTTTTTNAESVLTDALQNQGKQRSSKFVGNQTEPQELNYYNKWQREIKARKALEHTIEKLQQHIMDLEKKVTEHRRQGEISTNIALKEIIYFTDEEELSRETDWILKKGKDQIKKEDFEQSRHSFTKSK</sequence>
<keyword evidence="3" id="KW-0687">Ribonucleoprotein</keyword>
<gene>
    <name evidence="3" type="ORF">RF55_16140</name>
</gene>
<evidence type="ECO:0000313" key="3">
    <source>
        <dbReference type="EMBL" id="KMQ85370.1"/>
    </source>
</evidence>
<organism evidence="3 4">
    <name type="scientific">Lasius niger</name>
    <name type="common">Black garden ant</name>
    <dbReference type="NCBI Taxonomy" id="67767"/>
    <lineage>
        <taxon>Eukaryota</taxon>
        <taxon>Metazoa</taxon>
        <taxon>Ecdysozoa</taxon>
        <taxon>Arthropoda</taxon>
        <taxon>Hexapoda</taxon>
        <taxon>Insecta</taxon>
        <taxon>Pterygota</taxon>
        <taxon>Neoptera</taxon>
        <taxon>Endopterygota</taxon>
        <taxon>Hymenoptera</taxon>
        <taxon>Apocrita</taxon>
        <taxon>Aculeata</taxon>
        <taxon>Formicoidea</taxon>
        <taxon>Formicidae</taxon>
        <taxon>Formicinae</taxon>
        <taxon>Lasius</taxon>
        <taxon>Lasius</taxon>
    </lineage>
</organism>
<accession>A0A0J7MY66</accession>
<keyword evidence="4" id="KW-1185">Reference proteome</keyword>